<dbReference type="AlphaFoldDB" id="A0A2P2IT37"/>
<sequence length="60" mass="7024">MGKAHNYPSDKLGWTEDQRNKIEILLELNIDMYGLSNRAWLDTLPRHGSTLFAQTYIIHH</sequence>
<accession>A0A2P2IT37</accession>
<name>A0A2P2IT37_RHIMU</name>
<organism evidence="1">
    <name type="scientific">Rhizophora mucronata</name>
    <name type="common">Asiatic mangrove</name>
    <dbReference type="NCBI Taxonomy" id="61149"/>
    <lineage>
        <taxon>Eukaryota</taxon>
        <taxon>Viridiplantae</taxon>
        <taxon>Streptophyta</taxon>
        <taxon>Embryophyta</taxon>
        <taxon>Tracheophyta</taxon>
        <taxon>Spermatophyta</taxon>
        <taxon>Magnoliopsida</taxon>
        <taxon>eudicotyledons</taxon>
        <taxon>Gunneridae</taxon>
        <taxon>Pentapetalae</taxon>
        <taxon>rosids</taxon>
        <taxon>fabids</taxon>
        <taxon>Malpighiales</taxon>
        <taxon>Rhizophoraceae</taxon>
        <taxon>Rhizophora</taxon>
    </lineage>
</organism>
<dbReference type="EMBL" id="GGEC01003901">
    <property type="protein sequence ID" value="MBW84384.1"/>
    <property type="molecule type" value="Transcribed_RNA"/>
</dbReference>
<evidence type="ECO:0000313" key="1">
    <source>
        <dbReference type="EMBL" id="MBW84383.1"/>
    </source>
</evidence>
<proteinExistence type="predicted"/>
<dbReference type="EMBL" id="GGEC01003900">
    <property type="protein sequence ID" value="MBW84383.1"/>
    <property type="molecule type" value="Transcribed_RNA"/>
</dbReference>
<protein>
    <submittedName>
        <fullName evidence="1">Uncharacterized protein</fullName>
    </submittedName>
</protein>
<reference evidence="1" key="1">
    <citation type="submission" date="2018-02" db="EMBL/GenBank/DDBJ databases">
        <title>Rhizophora mucronata_Transcriptome.</title>
        <authorList>
            <person name="Meera S.P."/>
            <person name="Sreeshan A."/>
            <person name="Augustine A."/>
        </authorList>
    </citation>
    <scope>NUCLEOTIDE SEQUENCE</scope>
    <source>
        <tissue evidence="1">Leaf</tissue>
    </source>
</reference>